<keyword evidence="3" id="KW-1185">Reference proteome</keyword>
<dbReference type="Proteomes" id="UP000694388">
    <property type="component" value="Unplaced"/>
</dbReference>
<sequence>MLDAPSSQSSSQSGQLGYKWLSRSTPTVKCKRAKFRRRRKVGSKQEQVGLKLEPGGAALLMERLQCESHRRMCSNRNTGVHCSRPSSSSSMYLPLPLIKITPSSDDEGGSWSRSSTPSGSPRRRKSLLRKWLRARDQSLSEDGDSLDCIPKI</sequence>
<feature type="region of interest" description="Disordered" evidence="1">
    <location>
        <begin position="97"/>
        <end position="127"/>
    </location>
</feature>
<reference evidence="2" key="1">
    <citation type="submission" date="2025-08" db="UniProtKB">
        <authorList>
            <consortium name="Ensembl"/>
        </authorList>
    </citation>
    <scope>IDENTIFICATION</scope>
</reference>
<feature type="compositionally biased region" description="Low complexity" evidence="1">
    <location>
        <begin position="109"/>
        <end position="120"/>
    </location>
</feature>
<reference evidence="2" key="2">
    <citation type="submission" date="2025-09" db="UniProtKB">
        <authorList>
            <consortium name="Ensembl"/>
        </authorList>
    </citation>
    <scope>IDENTIFICATION</scope>
</reference>
<organism evidence="2 3">
    <name type="scientific">Eptatretus burgeri</name>
    <name type="common">Inshore hagfish</name>
    <dbReference type="NCBI Taxonomy" id="7764"/>
    <lineage>
        <taxon>Eukaryota</taxon>
        <taxon>Metazoa</taxon>
        <taxon>Chordata</taxon>
        <taxon>Craniata</taxon>
        <taxon>Vertebrata</taxon>
        <taxon>Cyclostomata</taxon>
        <taxon>Myxini</taxon>
        <taxon>Myxiniformes</taxon>
        <taxon>Myxinidae</taxon>
        <taxon>Eptatretinae</taxon>
        <taxon>Eptatretus</taxon>
    </lineage>
</organism>
<name>A0A8C4QQ07_EPTBU</name>
<evidence type="ECO:0000313" key="2">
    <source>
        <dbReference type="Ensembl" id="ENSEBUP00000017687.1"/>
    </source>
</evidence>
<proteinExistence type="predicted"/>
<protein>
    <submittedName>
        <fullName evidence="2">Uncharacterized protein</fullName>
    </submittedName>
</protein>
<dbReference type="AlphaFoldDB" id="A0A8C4QQ07"/>
<evidence type="ECO:0000313" key="3">
    <source>
        <dbReference type="Proteomes" id="UP000694388"/>
    </source>
</evidence>
<accession>A0A8C4QQ07</accession>
<dbReference type="Ensembl" id="ENSEBUT00000018263.1">
    <property type="protein sequence ID" value="ENSEBUP00000017687.1"/>
    <property type="gene ID" value="ENSEBUG00000011054.1"/>
</dbReference>
<evidence type="ECO:0000256" key="1">
    <source>
        <dbReference type="SAM" id="MobiDB-lite"/>
    </source>
</evidence>